<feature type="transmembrane region" description="Helical" evidence="6">
    <location>
        <begin position="177"/>
        <end position="196"/>
    </location>
</feature>
<gene>
    <name evidence="7" type="ORF">CE561_00830</name>
</gene>
<keyword evidence="5 6" id="KW-0472">Membrane</keyword>
<reference evidence="7 8" key="1">
    <citation type="submission" date="2017-06" db="EMBL/GenBank/DDBJ databases">
        <title>Isolation and characterization of a thermophilic and butanogenic Thermoanaerobacterium thermosaccharolyticum M5 capable of efficient degradation of hemicellulose.</title>
        <authorList>
            <person name="Xin F."/>
            <person name="Jiang Y."/>
        </authorList>
    </citation>
    <scope>NUCLEOTIDE SEQUENCE [LARGE SCALE GENOMIC DNA]</scope>
    <source>
        <strain evidence="7 8">M5</strain>
    </source>
</reference>
<evidence type="ECO:0000313" key="7">
    <source>
        <dbReference type="EMBL" id="OXT09541.1"/>
    </source>
</evidence>
<evidence type="ECO:0000256" key="6">
    <source>
        <dbReference type="SAM" id="Phobius"/>
    </source>
</evidence>
<evidence type="ECO:0000256" key="5">
    <source>
        <dbReference type="ARBA" id="ARBA00023136"/>
    </source>
</evidence>
<comment type="caution">
    <text evidence="7">The sequence shown here is derived from an EMBL/GenBank/DDBJ whole genome shotgun (WGS) entry which is preliminary data.</text>
</comment>
<dbReference type="RefSeq" id="WP_094043289.1">
    <property type="nucleotide sequence ID" value="NZ_NKHD01000002.1"/>
</dbReference>
<dbReference type="PANTHER" id="PTHR32196">
    <property type="entry name" value="ABC TRANSPORTER PERMEASE PROTEIN YPHD-RELATED-RELATED"/>
    <property type="match status" value="1"/>
</dbReference>
<keyword evidence="2" id="KW-1003">Cell membrane</keyword>
<keyword evidence="3 6" id="KW-0812">Transmembrane</keyword>
<proteinExistence type="predicted"/>
<sequence length="335" mass="36193">MKSVESEKSYSLGKFQERRFLVSRYDIKKLLSVILIIIPYIIFNIFTKGRFMESSNILSILVHAVVPAFVAWGFCFIFTSGIMDLSIGAIMILACIVSGILAIKIGYFGLILGGILVSFALEYINLKCMIKTKIPSWVFGLGMAMIYEAIGALYGASQLKLGKQVVSLGVTARKLGSIPWIIIVLALGLIMAYIIFNRTSIGFDIRAVGSNIEVAKMMGVDVTKAIIRGGLVGSVFIGLASAINESYAGRVMPTTGLNSIALIFIPLAVYLLAQAFEQIFNLTVAVIISSVIVESLFNILTILGVPSGTWQQVAVGACVIVCGVLAQRHYKGVVK</sequence>
<evidence type="ECO:0000256" key="1">
    <source>
        <dbReference type="ARBA" id="ARBA00004651"/>
    </source>
</evidence>
<feature type="transmembrane region" description="Helical" evidence="6">
    <location>
        <begin position="255"/>
        <end position="273"/>
    </location>
</feature>
<feature type="transmembrane region" description="Helical" evidence="6">
    <location>
        <begin position="85"/>
        <end position="103"/>
    </location>
</feature>
<feature type="transmembrane region" description="Helical" evidence="6">
    <location>
        <begin position="27"/>
        <end position="46"/>
    </location>
</feature>
<dbReference type="EMBL" id="NKHD01000002">
    <property type="protein sequence ID" value="OXT09541.1"/>
    <property type="molecule type" value="Genomic_DNA"/>
</dbReference>
<dbReference type="AlphaFoldDB" id="A0A231VNJ8"/>
<feature type="transmembrane region" description="Helical" evidence="6">
    <location>
        <begin position="280"/>
        <end position="303"/>
    </location>
</feature>
<feature type="transmembrane region" description="Helical" evidence="6">
    <location>
        <begin position="225"/>
        <end position="243"/>
    </location>
</feature>
<dbReference type="Proteomes" id="UP000215301">
    <property type="component" value="Unassembled WGS sequence"/>
</dbReference>
<dbReference type="GO" id="GO:0005886">
    <property type="term" value="C:plasma membrane"/>
    <property type="evidence" value="ECO:0007669"/>
    <property type="project" value="UniProtKB-SubCell"/>
</dbReference>
<feature type="transmembrane region" description="Helical" evidence="6">
    <location>
        <begin position="309"/>
        <end position="326"/>
    </location>
</feature>
<dbReference type="Pfam" id="PF02653">
    <property type="entry name" value="BPD_transp_2"/>
    <property type="match status" value="1"/>
</dbReference>
<organism evidence="7 8">
    <name type="scientific">Thermoanaerobacterium thermosaccharolyticum</name>
    <name type="common">Clostridium thermosaccharolyticum</name>
    <dbReference type="NCBI Taxonomy" id="1517"/>
    <lineage>
        <taxon>Bacteria</taxon>
        <taxon>Bacillati</taxon>
        <taxon>Bacillota</taxon>
        <taxon>Clostridia</taxon>
        <taxon>Thermoanaerobacterales</taxon>
        <taxon>Thermoanaerobacteraceae</taxon>
        <taxon>Thermoanaerobacterium</taxon>
    </lineage>
</organism>
<evidence type="ECO:0008006" key="9">
    <source>
        <dbReference type="Google" id="ProtNLM"/>
    </source>
</evidence>
<protein>
    <recommendedName>
        <fullName evidence="9">ABC transporter permease</fullName>
    </recommendedName>
</protein>
<evidence type="ECO:0000256" key="4">
    <source>
        <dbReference type="ARBA" id="ARBA00022989"/>
    </source>
</evidence>
<name>A0A231VNJ8_THETR</name>
<feature type="transmembrane region" description="Helical" evidence="6">
    <location>
        <begin position="58"/>
        <end position="78"/>
    </location>
</feature>
<keyword evidence="4 6" id="KW-1133">Transmembrane helix</keyword>
<comment type="subcellular location">
    <subcellularLocation>
        <location evidence="1">Cell membrane</location>
        <topology evidence="1">Multi-pass membrane protein</topology>
    </subcellularLocation>
</comment>
<evidence type="ECO:0000256" key="2">
    <source>
        <dbReference type="ARBA" id="ARBA00022475"/>
    </source>
</evidence>
<dbReference type="PANTHER" id="PTHR32196:SF69">
    <property type="entry name" value="BRANCHED-CHAIN AMINO ACID TRANSPORT SYSTEM, PERMEASE PROTEIN"/>
    <property type="match status" value="1"/>
</dbReference>
<dbReference type="InterPro" id="IPR001851">
    <property type="entry name" value="ABC_transp_permease"/>
</dbReference>
<evidence type="ECO:0000256" key="3">
    <source>
        <dbReference type="ARBA" id="ARBA00022692"/>
    </source>
</evidence>
<feature type="transmembrane region" description="Helical" evidence="6">
    <location>
        <begin position="138"/>
        <end position="157"/>
    </location>
</feature>
<accession>A0A231VNJ8</accession>
<dbReference type="GO" id="GO:0022857">
    <property type="term" value="F:transmembrane transporter activity"/>
    <property type="evidence" value="ECO:0007669"/>
    <property type="project" value="InterPro"/>
</dbReference>
<evidence type="ECO:0000313" key="8">
    <source>
        <dbReference type="Proteomes" id="UP000215301"/>
    </source>
</evidence>